<dbReference type="Pfam" id="PF01965">
    <property type="entry name" value="DJ-1_PfpI"/>
    <property type="match status" value="1"/>
</dbReference>
<feature type="domain" description="DJ-1/PfpI" evidence="1">
    <location>
        <begin position="3"/>
        <end position="166"/>
    </location>
</feature>
<accession>A0A1I0NFT8</accession>
<dbReference type="STRING" id="99656.SAMN05421659_10379"/>
<organism evidence="2 3">
    <name type="scientific">[Clostridium] fimetarium</name>
    <dbReference type="NCBI Taxonomy" id="99656"/>
    <lineage>
        <taxon>Bacteria</taxon>
        <taxon>Bacillati</taxon>
        <taxon>Bacillota</taxon>
        <taxon>Clostridia</taxon>
        <taxon>Lachnospirales</taxon>
        <taxon>Lachnospiraceae</taxon>
    </lineage>
</organism>
<sequence length="188" mass="21347">MGKILCYIYDGMADFEISLLLHRLKNTGKKEIISISENLESVYAQSGLHYIPDMAIDEVNCFDDVEALIIPGGPINNEQNSICPIALKMIENNRLVAVICFGPQFLGRAGILDLYKYTTSCSSEKIKSLGYKDPYNRINYVESRTVVDRNLITAKGYAFVDFAMQVCDYLNIFENEEQKYDQLGRVKE</sequence>
<dbReference type="Gene3D" id="3.40.50.880">
    <property type="match status" value="1"/>
</dbReference>
<evidence type="ECO:0000259" key="1">
    <source>
        <dbReference type="Pfam" id="PF01965"/>
    </source>
</evidence>
<keyword evidence="2" id="KW-0378">Hydrolase</keyword>
<reference evidence="2 3" key="1">
    <citation type="submission" date="2016-10" db="EMBL/GenBank/DDBJ databases">
        <authorList>
            <person name="de Groot N.N."/>
        </authorList>
    </citation>
    <scope>NUCLEOTIDE SEQUENCE [LARGE SCALE GENOMIC DNA]</scope>
    <source>
        <strain evidence="2 3">DSM 9179</strain>
    </source>
</reference>
<dbReference type="InterPro" id="IPR002818">
    <property type="entry name" value="DJ-1/PfpI"/>
</dbReference>
<dbReference type="OrthoDB" id="6003696at2"/>
<dbReference type="GO" id="GO:0006508">
    <property type="term" value="P:proteolysis"/>
    <property type="evidence" value="ECO:0007669"/>
    <property type="project" value="UniProtKB-KW"/>
</dbReference>
<keyword evidence="3" id="KW-1185">Reference proteome</keyword>
<protein>
    <submittedName>
        <fullName evidence="2">Putative intracellular protease/amidase</fullName>
    </submittedName>
</protein>
<dbReference type="RefSeq" id="WP_092451168.1">
    <property type="nucleotide sequence ID" value="NZ_FOJI01000003.1"/>
</dbReference>
<dbReference type="AlphaFoldDB" id="A0A1I0NFT8"/>
<dbReference type="InterPro" id="IPR029062">
    <property type="entry name" value="Class_I_gatase-like"/>
</dbReference>
<evidence type="ECO:0000313" key="3">
    <source>
        <dbReference type="Proteomes" id="UP000199701"/>
    </source>
</evidence>
<dbReference type="GO" id="GO:0005737">
    <property type="term" value="C:cytoplasm"/>
    <property type="evidence" value="ECO:0007669"/>
    <property type="project" value="TreeGrafter"/>
</dbReference>
<dbReference type="EMBL" id="FOJI01000003">
    <property type="protein sequence ID" value="SEW00320.1"/>
    <property type="molecule type" value="Genomic_DNA"/>
</dbReference>
<dbReference type="PANTHER" id="PTHR48094:SF19">
    <property type="entry name" value="DJ-1_PFPI DOMAIN-CONTAINING PROTEIN"/>
    <property type="match status" value="1"/>
</dbReference>
<dbReference type="InterPro" id="IPR050325">
    <property type="entry name" value="Prot/Nucl_acid_deglycase"/>
</dbReference>
<name>A0A1I0NFT8_9FIRM</name>
<gene>
    <name evidence="2" type="ORF">SAMN05421659_10379</name>
</gene>
<dbReference type="GO" id="GO:0008233">
    <property type="term" value="F:peptidase activity"/>
    <property type="evidence" value="ECO:0007669"/>
    <property type="project" value="UniProtKB-KW"/>
</dbReference>
<keyword evidence="2" id="KW-0645">Protease</keyword>
<dbReference type="SUPFAM" id="SSF52317">
    <property type="entry name" value="Class I glutamine amidotransferase-like"/>
    <property type="match status" value="1"/>
</dbReference>
<proteinExistence type="predicted"/>
<dbReference type="PANTHER" id="PTHR48094">
    <property type="entry name" value="PROTEIN/NUCLEIC ACID DEGLYCASE DJ-1-RELATED"/>
    <property type="match status" value="1"/>
</dbReference>
<dbReference type="Proteomes" id="UP000199701">
    <property type="component" value="Unassembled WGS sequence"/>
</dbReference>
<evidence type="ECO:0000313" key="2">
    <source>
        <dbReference type="EMBL" id="SEW00320.1"/>
    </source>
</evidence>